<dbReference type="PROSITE" id="PS01266">
    <property type="entry name" value="ADENYLOSUCCIN_SYN_1"/>
    <property type="match status" value="1"/>
</dbReference>
<dbReference type="UniPathway" id="UPA00075">
    <property type="reaction ID" value="UER00335"/>
</dbReference>
<dbReference type="PROSITE" id="PS00513">
    <property type="entry name" value="ADENYLOSUCCIN_SYN_2"/>
    <property type="match status" value="1"/>
</dbReference>
<keyword evidence="3 8" id="KW-0479">Metal-binding</keyword>
<dbReference type="NCBIfam" id="NF002223">
    <property type="entry name" value="PRK01117.1"/>
    <property type="match status" value="1"/>
</dbReference>
<dbReference type="GO" id="GO:0005737">
    <property type="term" value="C:cytoplasm"/>
    <property type="evidence" value="ECO:0007669"/>
    <property type="project" value="UniProtKB-SubCell"/>
</dbReference>
<dbReference type="NCBIfam" id="TIGR00184">
    <property type="entry name" value="purA"/>
    <property type="match status" value="1"/>
</dbReference>
<protein>
    <recommendedName>
        <fullName evidence="8 10">Adenylosuccinate synthetase</fullName>
        <shortName evidence="8">AMPSase</shortName>
        <shortName evidence="8">AdSS</shortName>
        <ecNumber evidence="8 10">6.3.4.4</ecNumber>
    </recommendedName>
    <alternativeName>
        <fullName evidence="8">IMP--aspartate ligase</fullName>
    </alternativeName>
</protein>
<dbReference type="HAMAP" id="MF_00011">
    <property type="entry name" value="Adenylosucc_synth"/>
    <property type="match status" value="1"/>
</dbReference>
<dbReference type="Pfam" id="PF00709">
    <property type="entry name" value="Adenylsucc_synt"/>
    <property type="match status" value="1"/>
</dbReference>
<feature type="binding site" evidence="8">
    <location>
        <begin position="331"/>
        <end position="333"/>
    </location>
    <ligand>
        <name>GTP</name>
        <dbReference type="ChEBI" id="CHEBI:37565"/>
    </ligand>
</feature>
<dbReference type="GO" id="GO:0004019">
    <property type="term" value="F:adenylosuccinate synthase activity"/>
    <property type="evidence" value="ECO:0007669"/>
    <property type="project" value="UniProtKB-UniRule"/>
</dbReference>
<evidence type="ECO:0000256" key="5">
    <source>
        <dbReference type="ARBA" id="ARBA00022755"/>
    </source>
</evidence>
<evidence type="ECO:0000256" key="8">
    <source>
        <dbReference type="HAMAP-Rule" id="MF_00011"/>
    </source>
</evidence>
<feature type="binding site" description="in other chain" evidence="8">
    <location>
        <position position="239"/>
    </location>
    <ligand>
        <name>IMP</name>
        <dbReference type="ChEBI" id="CHEBI:58053"/>
        <note>ligand shared between dimeric partners</note>
    </ligand>
</feature>
<dbReference type="InterPro" id="IPR027417">
    <property type="entry name" value="P-loop_NTPase"/>
</dbReference>
<dbReference type="InterPro" id="IPR042110">
    <property type="entry name" value="Adenylosuccinate_synth_dom2"/>
</dbReference>
<dbReference type="Proteomes" id="UP000245125">
    <property type="component" value="Unassembled WGS sequence"/>
</dbReference>
<feature type="binding site" evidence="8">
    <location>
        <begin position="299"/>
        <end position="305"/>
    </location>
    <ligand>
        <name>substrate</name>
    </ligand>
</feature>
<feature type="binding site" evidence="8">
    <location>
        <begin position="40"/>
        <end position="42"/>
    </location>
    <ligand>
        <name>GTP</name>
        <dbReference type="ChEBI" id="CHEBI:37565"/>
    </ligand>
</feature>
<dbReference type="GO" id="GO:0000287">
    <property type="term" value="F:magnesium ion binding"/>
    <property type="evidence" value="ECO:0007669"/>
    <property type="project" value="UniProtKB-UniRule"/>
</dbReference>
<dbReference type="CDD" id="cd03108">
    <property type="entry name" value="AdSS"/>
    <property type="match status" value="1"/>
</dbReference>
<reference evidence="12" key="1">
    <citation type="submission" date="2018-03" db="EMBL/GenBank/DDBJ databases">
        <authorList>
            <person name="Zecchin S."/>
        </authorList>
    </citation>
    <scope>NUCLEOTIDE SEQUENCE [LARGE SCALE GENOMIC DNA]</scope>
</reference>
<feature type="binding site" description="in other chain" evidence="8">
    <location>
        <begin position="38"/>
        <end position="41"/>
    </location>
    <ligand>
        <name>IMP</name>
        <dbReference type="ChEBI" id="CHEBI:58053"/>
        <note>ligand shared between dimeric partners</note>
    </ligand>
</feature>
<dbReference type="SUPFAM" id="SSF52540">
    <property type="entry name" value="P-loop containing nucleoside triphosphate hydrolases"/>
    <property type="match status" value="1"/>
</dbReference>
<keyword evidence="7 8" id="KW-0342">GTP-binding</keyword>
<dbReference type="Gene3D" id="3.90.170.10">
    <property type="entry name" value="Adenylosuccinate Synthetase, subunit A, domain 3"/>
    <property type="match status" value="1"/>
</dbReference>
<dbReference type="InterPro" id="IPR033128">
    <property type="entry name" value="Adenylosuccin_syn_Lys_AS"/>
</dbReference>
<evidence type="ECO:0000256" key="4">
    <source>
        <dbReference type="ARBA" id="ARBA00022741"/>
    </source>
</evidence>
<feature type="binding site" evidence="8">
    <location>
        <position position="13"/>
    </location>
    <ligand>
        <name>Mg(2+)</name>
        <dbReference type="ChEBI" id="CHEBI:18420"/>
    </ligand>
</feature>
<comment type="pathway">
    <text evidence="8 10">Purine metabolism; AMP biosynthesis via de novo pathway; AMP from IMP: step 1/2.</text>
</comment>
<dbReference type="InterPro" id="IPR018220">
    <property type="entry name" value="Adenylosuccin_syn_GTP-bd"/>
</dbReference>
<evidence type="ECO:0000313" key="12">
    <source>
        <dbReference type="Proteomes" id="UP000245125"/>
    </source>
</evidence>
<feature type="binding site" evidence="8">
    <location>
        <position position="305"/>
    </location>
    <ligand>
        <name>GTP</name>
        <dbReference type="ChEBI" id="CHEBI:37565"/>
    </ligand>
</feature>
<feature type="active site" description="Proton acceptor" evidence="8">
    <location>
        <position position="13"/>
    </location>
</feature>
<feature type="active site" evidence="9">
    <location>
        <position position="140"/>
    </location>
</feature>
<dbReference type="Gene3D" id="3.40.440.10">
    <property type="entry name" value="Adenylosuccinate Synthetase, subunit A, domain 1"/>
    <property type="match status" value="1"/>
</dbReference>
<feature type="binding site" evidence="8">
    <location>
        <begin position="413"/>
        <end position="415"/>
    </location>
    <ligand>
        <name>GTP</name>
        <dbReference type="ChEBI" id="CHEBI:37565"/>
    </ligand>
</feature>
<dbReference type="InterPro" id="IPR042109">
    <property type="entry name" value="Adenylosuccinate_synth_dom1"/>
</dbReference>
<keyword evidence="4 8" id="KW-0547">Nucleotide-binding</keyword>
<gene>
    <name evidence="8 11" type="primary">purA</name>
    <name evidence="11" type="ORF">NBG4_320011</name>
</gene>
<evidence type="ECO:0000256" key="2">
    <source>
        <dbReference type="ARBA" id="ARBA00022598"/>
    </source>
</evidence>
<comment type="function">
    <text evidence="8">Plays an important role in the de novo pathway of purine nucleotide biosynthesis. Catalyzes the first committed step in the biosynthesis of AMP from IMP.</text>
</comment>
<dbReference type="EC" id="6.3.4.4" evidence="8 10"/>
<comment type="subcellular location">
    <subcellularLocation>
        <location evidence="8">Cytoplasm</location>
    </subcellularLocation>
</comment>
<keyword evidence="8" id="KW-0963">Cytoplasm</keyword>
<evidence type="ECO:0000256" key="6">
    <source>
        <dbReference type="ARBA" id="ARBA00022842"/>
    </source>
</evidence>
<comment type="subunit">
    <text evidence="1 8">Homodimer.</text>
</comment>
<evidence type="ECO:0000256" key="3">
    <source>
        <dbReference type="ARBA" id="ARBA00022723"/>
    </source>
</evidence>
<feature type="binding site" evidence="8">
    <location>
        <begin position="12"/>
        <end position="18"/>
    </location>
    <ligand>
        <name>GTP</name>
        <dbReference type="ChEBI" id="CHEBI:37565"/>
    </ligand>
</feature>
<dbReference type="GO" id="GO:0044208">
    <property type="term" value="P:'de novo' AMP biosynthetic process"/>
    <property type="evidence" value="ECO:0007669"/>
    <property type="project" value="UniProtKB-UniRule"/>
</dbReference>
<dbReference type="SMART" id="SM00788">
    <property type="entry name" value="Adenylsucc_synt"/>
    <property type="match status" value="1"/>
</dbReference>
<evidence type="ECO:0000256" key="1">
    <source>
        <dbReference type="ARBA" id="ARBA00011738"/>
    </source>
</evidence>
<dbReference type="Gene3D" id="1.10.300.10">
    <property type="entry name" value="Adenylosuccinate Synthetase, subunit A, domain 2"/>
    <property type="match status" value="1"/>
</dbReference>
<feature type="binding site" evidence="8">
    <location>
        <position position="143"/>
    </location>
    <ligand>
        <name>IMP</name>
        <dbReference type="ChEBI" id="CHEBI:58053"/>
        <note>ligand shared between dimeric partners</note>
    </ligand>
</feature>
<dbReference type="FunFam" id="3.90.170.10:FF:000001">
    <property type="entry name" value="Adenylosuccinate synthetase"/>
    <property type="match status" value="1"/>
</dbReference>
<evidence type="ECO:0000256" key="10">
    <source>
        <dbReference type="RuleBase" id="RU000520"/>
    </source>
</evidence>
<dbReference type="GO" id="GO:0005525">
    <property type="term" value="F:GTP binding"/>
    <property type="evidence" value="ECO:0007669"/>
    <property type="project" value="UniProtKB-UniRule"/>
</dbReference>
<evidence type="ECO:0000313" key="11">
    <source>
        <dbReference type="EMBL" id="SPQ00764.1"/>
    </source>
</evidence>
<dbReference type="OrthoDB" id="9807553at2"/>
<keyword evidence="5 8" id="KW-0658">Purine biosynthesis</keyword>
<keyword evidence="2 8" id="KW-0436">Ligase</keyword>
<evidence type="ECO:0000256" key="9">
    <source>
        <dbReference type="PROSITE-ProRule" id="PRU10134"/>
    </source>
</evidence>
<evidence type="ECO:0000256" key="7">
    <source>
        <dbReference type="ARBA" id="ARBA00023134"/>
    </source>
</evidence>
<keyword evidence="6 8" id="KW-0460">Magnesium</keyword>
<accession>A0A2U3QH66</accession>
<dbReference type="InterPro" id="IPR042111">
    <property type="entry name" value="Adenylosuccinate_synth_dom3"/>
</dbReference>
<feature type="active site" description="Proton donor" evidence="8">
    <location>
        <position position="41"/>
    </location>
</feature>
<name>A0A2U3QH66_9BACT</name>
<dbReference type="GO" id="GO:0046040">
    <property type="term" value="P:IMP metabolic process"/>
    <property type="evidence" value="ECO:0007669"/>
    <property type="project" value="TreeGrafter"/>
</dbReference>
<dbReference type="EMBL" id="OUUY01000078">
    <property type="protein sequence ID" value="SPQ00764.1"/>
    <property type="molecule type" value="Genomic_DNA"/>
</dbReference>
<feature type="binding site" description="in other chain" evidence="8">
    <location>
        <begin position="13"/>
        <end position="16"/>
    </location>
    <ligand>
        <name>IMP</name>
        <dbReference type="ChEBI" id="CHEBI:58053"/>
        <note>ligand shared between dimeric partners</note>
    </ligand>
</feature>
<comment type="catalytic activity">
    <reaction evidence="8 10">
        <text>IMP + L-aspartate + GTP = N(6)-(1,2-dicarboxyethyl)-AMP + GDP + phosphate + 2 H(+)</text>
        <dbReference type="Rhea" id="RHEA:15753"/>
        <dbReference type="ChEBI" id="CHEBI:15378"/>
        <dbReference type="ChEBI" id="CHEBI:29991"/>
        <dbReference type="ChEBI" id="CHEBI:37565"/>
        <dbReference type="ChEBI" id="CHEBI:43474"/>
        <dbReference type="ChEBI" id="CHEBI:57567"/>
        <dbReference type="ChEBI" id="CHEBI:58053"/>
        <dbReference type="ChEBI" id="CHEBI:58189"/>
        <dbReference type="EC" id="6.3.4.4"/>
    </reaction>
</comment>
<feature type="binding site" description="in other chain" evidence="8">
    <location>
        <position position="129"/>
    </location>
    <ligand>
        <name>IMP</name>
        <dbReference type="ChEBI" id="CHEBI:58053"/>
        <note>ligand shared between dimeric partners</note>
    </ligand>
</feature>
<keyword evidence="12" id="KW-1185">Reference proteome</keyword>
<dbReference type="InterPro" id="IPR001114">
    <property type="entry name" value="Adenylosuccinate_synthetase"/>
</dbReference>
<feature type="binding site" evidence="8">
    <location>
        <position position="40"/>
    </location>
    <ligand>
        <name>Mg(2+)</name>
        <dbReference type="ChEBI" id="CHEBI:18420"/>
    </ligand>
</feature>
<organism evidence="11 12">
    <name type="scientific">Candidatus Sulfobium mesophilum</name>
    <dbReference type="NCBI Taxonomy" id="2016548"/>
    <lineage>
        <taxon>Bacteria</taxon>
        <taxon>Pseudomonadati</taxon>
        <taxon>Nitrospirota</taxon>
        <taxon>Nitrospiria</taxon>
        <taxon>Nitrospirales</taxon>
        <taxon>Nitrospiraceae</taxon>
        <taxon>Candidatus Sulfobium</taxon>
    </lineage>
</organism>
<proteinExistence type="inferred from homology"/>
<comment type="cofactor">
    <cofactor evidence="8">
        <name>Mg(2+)</name>
        <dbReference type="ChEBI" id="CHEBI:18420"/>
    </cofactor>
    <text evidence="8">Binds 1 Mg(2+) ion per subunit.</text>
</comment>
<feature type="binding site" description="in other chain" evidence="8">
    <location>
        <position position="303"/>
    </location>
    <ligand>
        <name>IMP</name>
        <dbReference type="ChEBI" id="CHEBI:58053"/>
        <note>ligand shared between dimeric partners</note>
    </ligand>
</feature>
<dbReference type="PANTHER" id="PTHR11846">
    <property type="entry name" value="ADENYLOSUCCINATE SYNTHETASE"/>
    <property type="match status" value="1"/>
</dbReference>
<sequence length="428" mass="46574">MATVIVVGAQWGDEGKGKLVDYLTHKADLVARYQGGHNAGHTVVIQNEKYVLHLIPSGILHKDTICVIGNGVVVEPAALIDEIRGLRDRGIKVGDNLLISKNAHLIMPYHIALDNAGEKMRGKKCIGTTGRGIGPAYVDKMARTGIRVGDLLSPEILKEKISANLRNINFLLKNLYKSGGFNSRKILNEYIGYAKILKKHIADTDLIINNAVAAGKNVLLEGAQGTLLDIDHGTYPYVTSSNSIAGGACTGAGIGPTRITKVLGVVKAYTTRVGSGPLPTELFDSIGEEIRMKGGEFGATTGRPRRCGWLDTVILRHAATVNGLTGIAITKLDILDGLDKIKICTAYRYRGKTYSHFPKESDIFEKCTPVYEEMKGWKGSTLGIGEFNKLPLQAQAYIRRIEELIGVRADIISTGQKRDELILLRDQF</sequence>
<dbReference type="FunFam" id="1.10.300.10:FF:000001">
    <property type="entry name" value="Adenylosuccinate synthetase"/>
    <property type="match status" value="1"/>
</dbReference>
<dbReference type="PANTHER" id="PTHR11846:SF0">
    <property type="entry name" value="ADENYLOSUCCINATE SYNTHETASE"/>
    <property type="match status" value="1"/>
</dbReference>
<dbReference type="AlphaFoldDB" id="A0A2U3QH66"/>
<comment type="similarity">
    <text evidence="8 10">Belongs to the adenylosuccinate synthetase family.</text>
</comment>
<feature type="binding site" description="in other chain" evidence="8">
    <location>
        <position position="224"/>
    </location>
    <ligand>
        <name>IMP</name>
        <dbReference type="ChEBI" id="CHEBI:58053"/>
        <note>ligand shared between dimeric partners</note>
    </ligand>
</feature>